<dbReference type="GO" id="GO:0016493">
    <property type="term" value="F:C-C chemokine receptor activity"/>
    <property type="evidence" value="ECO:0007669"/>
    <property type="project" value="InterPro"/>
</dbReference>
<dbReference type="InterPro" id="IPR002236">
    <property type="entry name" value="Chemokine_CCR1"/>
</dbReference>
<feature type="transmembrane region" description="Helical" evidence="11">
    <location>
        <begin position="198"/>
        <end position="219"/>
    </location>
</feature>
<keyword evidence="2" id="KW-1003">Cell membrane</keyword>
<evidence type="ECO:0000256" key="8">
    <source>
        <dbReference type="ARBA" id="ARBA00023170"/>
    </source>
</evidence>
<dbReference type="PRINTS" id="PR01106">
    <property type="entry name" value="CHEMOKINER1"/>
</dbReference>
<proteinExistence type="inferred from homology"/>
<dbReference type="GO" id="GO:0007204">
    <property type="term" value="P:positive regulation of cytosolic calcium ion concentration"/>
    <property type="evidence" value="ECO:0007669"/>
    <property type="project" value="TreeGrafter"/>
</dbReference>
<feature type="domain" description="G-protein coupled receptors family 1 profile" evidence="12">
    <location>
        <begin position="52"/>
        <end position="301"/>
    </location>
</feature>
<dbReference type="GO" id="GO:0060326">
    <property type="term" value="P:cell chemotaxis"/>
    <property type="evidence" value="ECO:0007669"/>
    <property type="project" value="TreeGrafter"/>
</dbReference>
<dbReference type="SUPFAM" id="SSF81321">
    <property type="entry name" value="Family A G protein-coupled receptor-like"/>
    <property type="match status" value="1"/>
</dbReference>
<evidence type="ECO:0000313" key="14">
    <source>
        <dbReference type="Proteomes" id="UP000694392"/>
    </source>
</evidence>
<reference evidence="13" key="1">
    <citation type="submission" date="2025-08" db="UniProtKB">
        <authorList>
            <consortium name="Ensembl"/>
        </authorList>
    </citation>
    <scope>IDENTIFICATION</scope>
</reference>
<comment type="subcellular location">
    <subcellularLocation>
        <location evidence="1">Cell membrane</location>
        <topology evidence="1">Multi-pass membrane protein</topology>
    </subcellularLocation>
</comment>
<dbReference type="InterPro" id="IPR000355">
    <property type="entry name" value="Chemokine_rcpt"/>
</dbReference>
<dbReference type="GO" id="GO:0005737">
    <property type="term" value="C:cytoplasm"/>
    <property type="evidence" value="ECO:0007669"/>
    <property type="project" value="TreeGrafter"/>
</dbReference>
<dbReference type="InterPro" id="IPR050119">
    <property type="entry name" value="CCR1-9-like"/>
</dbReference>
<dbReference type="GO" id="GO:0006955">
    <property type="term" value="P:immune response"/>
    <property type="evidence" value="ECO:0007669"/>
    <property type="project" value="InterPro"/>
</dbReference>
<dbReference type="FunFam" id="1.20.1070.10:FF:000026">
    <property type="entry name" value="C-C chemokine receptor type 5"/>
    <property type="match status" value="1"/>
</dbReference>
<dbReference type="Ensembl" id="ENSSPUT00000020738.1">
    <property type="protein sequence ID" value="ENSSPUP00000019469.1"/>
    <property type="gene ID" value="ENSSPUG00000015001.1"/>
</dbReference>
<keyword evidence="4 11" id="KW-1133">Transmembrane helix</keyword>
<dbReference type="GO" id="GO:0006954">
    <property type="term" value="P:inflammatory response"/>
    <property type="evidence" value="ECO:0007669"/>
    <property type="project" value="InterPro"/>
</dbReference>
<keyword evidence="9 10" id="KW-0807">Transducer</keyword>
<evidence type="ECO:0000256" key="9">
    <source>
        <dbReference type="ARBA" id="ARBA00023224"/>
    </source>
</evidence>
<dbReference type="InterPro" id="IPR017452">
    <property type="entry name" value="GPCR_Rhodpsn_7TM"/>
</dbReference>
<feature type="transmembrane region" description="Helical" evidence="11">
    <location>
        <begin position="146"/>
        <end position="166"/>
    </location>
</feature>
<evidence type="ECO:0000256" key="10">
    <source>
        <dbReference type="RuleBase" id="RU000688"/>
    </source>
</evidence>
<sequence length="354" mass="40397">MNIAIPSEPDIETPAPYDYYTSEPCKKDSVKYLASQFLPPLYSLVLLFGFVGNTLVVLILIKYKKLKSMTDIYLLNLAISDLLFVITLPFWAYYAAHDWVFGNAMCKILSGIYHAGFFSGIFFIILLTIDRYLAIVHAVFAVKARTASYGILTSIITWCVTLLASVPEVIFHNVQTEGDQHTCSPHFPSGAGNQWKHFIILKMNILGLFIPLVVMIFCYTEIIRTLLRCRCDKKQRAVRLIFVIMIVYFVFWAPYHIVAFLYNFPKPFSLDNCDSSNQIEKAVQVTETIAMVHCCINPVIYAFVGEKFRKYLYSFFRKHIVVCKFCPGLYSDKLERSVSTYTTSTAEHDVSAGL</sequence>
<dbReference type="Gene3D" id="1.20.1070.10">
    <property type="entry name" value="Rhodopsin 7-helix transmembrane proteins"/>
    <property type="match status" value="1"/>
</dbReference>
<feature type="transmembrane region" description="Helical" evidence="11">
    <location>
        <begin position="112"/>
        <end position="134"/>
    </location>
</feature>
<dbReference type="PROSITE" id="PS50262">
    <property type="entry name" value="G_PROTEIN_RECEP_F1_2"/>
    <property type="match status" value="1"/>
</dbReference>
<organism evidence="13 14">
    <name type="scientific">Sphenodon punctatus</name>
    <name type="common">Tuatara</name>
    <name type="synonym">Hatteria punctata</name>
    <dbReference type="NCBI Taxonomy" id="8508"/>
    <lineage>
        <taxon>Eukaryota</taxon>
        <taxon>Metazoa</taxon>
        <taxon>Chordata</taxon>
        <taxon>Craniata</taxon>
        <taxon>Vertebrata</taxon>
        <taxon>Euteleostomi</taxon>
        <taxon>Lepidosauria</taxon>
        <taxon>Sphenodontia</taxon>
        <taxon>Sphenodontidae</taxon>
        <taxon>Sphenodon</taxon>
    </lineage>
</organism>
<dbReference type="PRINTS" id="PR00237">
    <property type="entry name" value="GPCRRHODOPSN"/>
</dbReference>
<evidence type="ECO:0000256" key="3">
    <source>
        <dbReference type="ARBA" id="ARBA00022692"/>
    </source>
</evidence>
<evidence type="ECO:0000256" key="6">
    <source>
        <dbReference type="ARBA" id="ARBA00023136"/>
    </source>
</evidence>
<comment type="similarity">
    <text evidence="10">Belongs to the G-protein coupled receptor 1 family.</text>
</comment>
<name>A0A8D0HEQ8_SPHPU</name>
<dbReference type="PROSITE" id="PS00237">
    <property type="entry name" value="G_PROTEIN_RECEP_F1_1"/>
    <property type="match status" value="1"/>
</dbReference>
<dbReference type="PRINTS" id="PR00657">
    <property type="entry name" value="CCCHEMOKINER"/>
</dbReference>
<keyword evidence="14" id="KW-1185">Reference proteome</keyword>
<reference evidence="13" key="2">
    <citation type="submission" date="2025-09" db="UniProtKB">
        <authorList>
            <consortium name="Ensembl"/>
        </authorList>
    </citation>
    <scope>IDENTIFICATION</scope>
</reference>
<dbReference type="GeneTree" id="ENSGT01020000230359"/>
<keyword evidence="8 10" id="KW-0675">Receptor</keyword>
<dbReference type="OMA" id="HYTCSPH"/>
<dbReference type="GO" id="GO:0009897">
    <property type="term" value="C:external side of plasma membrane"/>
    <property type="evidence" value="ECO:0007669"/>
    <property type="project" value="TreeGrafter"/>
</dbReference>
<evidence type="ECO:0000256" key="11">
    <source>
        <dbReference type="SAM" id="Phobius"/>
    </source>
</evidence>
<feature type="transmembrane region" description="Helical" evidence="11">
    <location>
        <begin position="282"/>
        <end position="304"/>
    </location>
</feature>
<dbReference type="Pfam" id="PF00001">
    <property type="entry name" value="7tm_1"/>
    <property type="match status" value="1"/>
</dbReference>
<dbReference type="Proteomes" id="UP000694392">
    <property type="component" value="Unplaced"/>
</dbReference>
<dbReference type="GO" id="GO:0019722">
    <property type="term" value="P:calcium-mediated signaling"/>
    <property type="evidence" value="ECO:0007669"/>
    <property type="project" value="TreeGrafter"/>
</dbReference>
<feature type="transmembrane region" description="Helical" evidence="11">
    <location>
        <begin position="41"/>
        <end position="61"/>
    </location>
</feature>
<dbReference type="GO" id="GO:0090026">
    <property type="term" value="P:positive regulation of monocyte chemotaxis"/>
    <property type="evidence" value="ECO:0007669"/>
    <property type="project" value="InterPro"/>
</dbReference>
<protein>
    <recommendedName>
        <fullName evidence="12">G-protein coupled receptors family 1 profile domain-containing protein</fullName>
    </recommendedName>
</protein>
<keyword evidence="3 10" id="KW-0812">Transmembrane</keyword>
<dbReference type="InterPro" id="IPR000276">
    <property type="entry name" value="GPCR_Rhodpsn"/>
</dbReference>
<dbReference type="GO" id="GO:0019957">
    <property type="term" value="F:C-C chemokine binding"/>
    <property type="evidence" value="ECO:0007669"/>
    <property type="project" value="TreeGrafter"/>
</dbReference>
<feature type="transmembrane region" description="Helical" evidence="11">
    <location>
        <begin position="73"/>
        <end position="92"/>
    </location>
</feature>
<keyword evidence="6 11" id="KW-0472">Membrane</keyword>
<keyword evidence="5 10" id="KW-0297">G-protein coupled receptor</keyword>
<dbReference type="AlphaFoldDB" id="A0A8D0HEQ8"/>
<evidence type="ECO:0000256" key="1">
    <source>
        <dbReference type="ARBA" id="ARBA00004651"/>
    </source>
</evidence>
<evidence type="ECO:0000256" key="2">
    <source>
        <dbReference type="ARBA" id="ARBA00022475"/>
    </source>
</evidence>
<evidence type="ECO:0000256" key="4">
    <source>
        <dbReference type="ARBA" id="ARBA00022989"/>
    </source>
</evidence>
<accession>A0A8D0HEQ8</accession>
<evidence type="ECO:0000256" key="7">
    <source>
        <dbReference type="ARBA" id="ARBA00023157"/>
    </source>
</evidence>
<keyword evidence="7" id="KW-1015">Disulfide bond</keyword>
<evidence type="ECO:0000259" key="12">
    <source>
        <dbReference type="PROSITE" id="PS50262"/>
    </source>
</evidence>
<dbReference type="PANTHER" id="PTHR10489:SF686">
    <property type="entry name" value="C-C CHEMOKINE RECEPTOR TYPE 5"/>
    <property type="match status" value="1"/>
</dbReference>
<evidence type="ECO:0000256" key="5">
    <source>
        <dbReference type="ARBA" id="ARBA00023040"/>
    </source>
</evidence>
<evidence type="ECO:0000313" key="13">
    <source>
        <dbReference type="Ensembl" id="ENSSPUP00000019469.1"/>
    </source>
</evidence>
<feature type="transmembrane region" description="Helical" evidence="11">
    <location>
        <begin position="240"/>
        <end position="262"/>
    </location>
</feature>
<dbReference type="PANTHER" id="PTHR10489">
    <property type="entry name" value="CELL ADHESION MOLECULE"/>
    <property type="match status" value="1"/>
</dbReference>